<evidence type="ECO:0000313" key="1">
    <source>
        <dbReference type="EMBL" id="RYU11831.1"/>
    </source>
</evidence>
<organism evidence="1 2">
    <name type="scientific">Nocardioides iriomotensis</name>
    <dbReference type="NCBI Taxonomy" id="715784"/>
    <lineage>
        <taxon>Bacteria</taxon>
        <taxon>Bacillati</taxon>
        <taxon>Actinomycetota</taxon>
        <taxon>Actinomycetes</taxon>
        <taxon>Propionibacteriales</taxon>
        <taxon>Nocardioidaceae</taxon>
        <taxon>Nocardioides</taxon>
    </lineage>
</organism>
<sequence>MAGTSITTVGEGQASGTPDSLRLHVSVQHTAASVSDALSGCASRLEAAVAVARRFTEPHRIGSTGLHVDHEYTDQGRATTGWVAHHALRIEVPDVAASGDLVTALADEVGDALRVGHVEMYLADPADLAVTARAAAFENARAKADELAALAGQQVTGVVSVAEGAGVRPYGVVEAAPAAMAKVGTSFEPGSATVSASLTVVWSTTPA</sequence>
<comment type="caution">
    <text evidence="1">The sequence shown here is derived from an EMBL/GenBank/DDBJ whole genome shotgun (WGS) entry which is preliminary data.</text>
</comment>
<reference evidence="1 2" key="1">
    <citation type="submission" date="2019-01" db="EMBL/GenBank/DDBJ databases">
        <title>Nocardioides guangzhouensis sp. nov., an actinobacterium isolated from soil.</title>
        <authorList>
            <person name="Fu Y."/>
            <person name="Cai Y."/>
            <person name="Lin Z."/>
            <person name="Chen P."/>
        </authorList>
    </citation>
    <scope>NUCLEOTIDE SEQUENCE [LARGE SCALE GENOMIC DNA]</scope>
    <source>
        <strain evidence="1 2">NBRC 105384</strain>
    </source>
</reference>
<dbReference type="Gene3D" id="3.30.70.2970">
    <property type="entry name" value="Protein of unknown function (DUF541), domain 2"/>
    <property type="match status" value="1"/>
</dbReference>
<dbReference type="Gene3D" id="3.30.110.170">
    <property type="entry name" value="Protein of unknown function (DUF541), domain 1"/>
    <property type="match status" value="1"/>
</dbReference>
<evidence type="ECO:0000313" key="2">
    <source>
        <dbReference type="Proteomes" id="UP000291189"/>
    </source>
</evidence>
<dbReference type="PANTHER" id="PTHR34387">
    <property type="entry name" value="SLR1258 PROTEIN"/>
    <property type="match status" value="1"/>
</dbReference>
<dbReference type="GO" id="GO:0006974">
    <property type="term" value="P:DNA damage response"/>
    <property type="evidence" value="ECO:0007669"/>
    <property type="project" value="TreeGrafter"/>
</dbReference>
<dbReference type="Pfam" id="PF04402">
    <property type="entry name" value="SIMPL"/>
    <property type="match status" value="1"/>
</dbReference>
<dbReference type="AlphaFoldDB" id="A0A4Q5J323"/>
<proteinExistence type="predicted"/>
<dbReference type="OrthoDB" id="3783664at2"/>
<accession>A0A4Q5J323</accession>
<dbReference type="PANTHER" id="PTHR34387:SF1">
    <property type="entry name" value="PERIPLASMIC IMMUNOGENIC PROTEIN"/>
    <property type="match status" value="1"/>
</dbReference>
<keyword evidence="2" id="KW-1185">Reference proteome</keyword>
<dbReference type="InterPro" id="IPR007497">
    <property type="entry name" value="SIMPL/DUF541"/>
</dbReference>
<dbReference type="InterPro" id="IPR052022">
    <property type="entry name" value="26kDa_periplasmic_antigen"/>
</dbReference>
<name>A0A4Q5J323_9ACTN</name>
<dbReference type="RefSeq" id="WP_129987418.1">
    <property type="nucleotide sequence ID" value="NZ_SDPU01000022.1"/>
</dbReference>
<protein>
    <submittedName>
        <fullName evidence="1">DUF541 domain-containing protein</fullName>
    </submittedName>
</protein>
<gene>
    <name evidence="1" type="ORF">ETU37_11210</name>
</gene>
<dbReference type="EMBL" id="SDPU01000022">
    <property type="protein sequence ID" value="RYU11831.1"/>
    <property type="molecule type" value="Genomic_DNA"/>
</dbReference>
<dbReference type="Proteomes" id="UP000291189">
    <property type="component" value="Unassembled WGS sequence"/>
</dbReference>